<dbReference type="PANTHER" id="PTHR48007">
    <property type="entry name" value="LEUCINE-RICH REPEAT RECEPTOR-LIKE PROTEIN KINASE PXC1"/>
    <property type="match status" value="1"/>
</dbReference>
<dbReference type="AlphaFoldDB" id="A0A8T2RF38"/>
<evidence type="ECO:0000256" key="3">
    <source>
        <dbReference type="ARBA" id="ARBA00022692"/>
    </source>
</evidence>
<dbReference type="InterPro" id="IPR011009">
    <property type="entry name" value="Kinase-like_dom_sf"/>
</dbReference>
<name>A0A8T2RF38_CERRI</name>
<sequence length="563" mass="62140">MRSASALGFVFVWSLILVTGYGRNDIEALTKFINAVGIGTAPHTNWTHERNFSYWMGIKSTNGIVHRLNLSSRNLQGAIPQDSLSQLLNLNFLNLENNSLSGNLLPDLVNCTTLKTIRLAQNNFSGELPSNFTIWEDLSFFNASMNSFTGTIPESLMHHPTVKTIDLSYNRLNGSLPDLPTWSLTSFNVSSNNLTGALPAAYGRFGNSSFLDTSLCDNPMPACASPSTPFSTSAIAAIGLGVFIAVLLCLLVLAIVFYRTRKNVARPQWLTFFKPNRKFDLDVLFKPNRKFDLDVLLEGSAVALGDGTLGKSFKVDLETGDSYVVKQLRAVTIGEGAFREKMRTLGLQQHKNLMPIIAYFCGQQEKILITEHIENGSLLGWLQDNAETKKSVTTDTRIRIAVGAAKGIKYLHEHDLPHGRIKSSNVLLTKTGDARLVDYGLAEIVFESEPTGYLNTQMARTGHDRFKQDIHDFGLLLSELFQTELSSSSTDAGNTEGWSPNSAQPIVESIGERGRKVSDRLRRIVENCLKDSRESTPTIHEVVKELGKVEKGEDDQGSCFPAL</sequence>
<reference evidence="12 13" key="1">
    <citation type="submission" date="2021-08" db="EMBL/GenBank/DDBJ databases">
        <title>WGS assembly of Ceratopteris richardii.</title>
        <authorList>
            <person name="Marchant D.B."/>
            <person name="Chen G."/>
            <person name="Jenkins J."/>
            <person name="Shu S."/>
            <person name="Leebens-Mack J."/>
            <person name="Grimwood J."/>
            <person name="Schmutz J."/>
            <person name="Soltis P."/>
            <person name="Soltis D."/>
            <person name="Chen Z.-H."/>
        </authorList>
    </citation>
    <scope>NUCLEOTIDE SEQUENCE [LARGE SCALE GENOMIC DNA]</scope>
    <source>
        <strain evidence="12">Whitten #5841</strain>
        <tissue evidence="12">Leaf</tissue>
    </source>
</reference>
<dbReference type="Pfam" id="PF00560">
    <property type="entry name" value="LRR_1"/>
    <property type="match status" value="2"/>
</dbReference>
<dbReference type="PANTHER" id="PTHR48007:SF4">
    <property type="entry name" value="LEUCINE-RICH REPEAT RECEPTOR-LIKE PROTEIN KINASE PXC1"/>
    <property type="match status" value="1"/>
</dbReference>
<evidence type="ECO:0000256" key="9">
    <source>
        <dbReference type="SAM" id="Phobius"/>
    </source>
</evidence>
<dbReference type="InterPro" id="IPR000719">
    <property type="entry name" value="Prot_kinase_dom"/>
</dbReference>
<dbReference type="OrthoDB" id="418615at2759"/>
<dbReference type="InterPro" id="IPR032675">
    <property type="entry name" value="LRR_dom_sf"/>
</dbReference>
<dbReference type="Gene3D" id="3.30.200.20">
    <property type="entry name" value="Phosphorylase Kinase, domain 1"/>
    <property type="match status" value="1"/>
</dbReference>
<gene>
    <name evidence="12" type="ORF">KP509_27G005000</name>
</gene>
<evidence type="ECO:0000256" key="4">
    <source>
        <dbReference type="ARBA" id="ARBA00022729"/>
    </source>
</evidence>
<feature type="chain" id="PRO_5035901104" description="Protein kinase domain-containing protein" evidence="10">
    <location>
        <begin position="23"/>
        <end position="563"/>
    </location>
</feature>
<dbReference type="InterPro" id="IPR046959">
    <property type="entry name" value="PRK1-6/SRF4-like"/>
</dbReference>
<dbReference type="PROSITE" id="PS50011">
    <property type="entry name" value="PROTEIN_KINASE_DOM"/>
    <property type="match status" value="1"/>
</dbReference>
<evidence type="ECO:0000256" key="8">
    <source>
        <dbReference type="ARBA" id="ARBA00023180"/>
    </source>
</evidence>
<dbReference type="Gene3D" id="1.10.510.10">
    <property type="entry name" value="Transferase(Phosphotransferase) domain 1"/>
    <property type="match status" value="1"/>
</dbReference>
<evidence type="ECO:0000313" key="13">
    <source>
        <dbReference type="Proteomes" id="UP000825935"/>
    </source>
</evidence>
<accession>A0A8T2RF38</accession>
<dbReference type="SUPFAM" id="SSF52058">
    <property type="entry name" value="L domain-like"/>
    <property type="match status" value="1"/>
</dbReference>
<evidence type="ECO:0000256" key="1">
    <source>
        <dbReference type="ARBA" id="ARBA00004370"/>
    </source>
</evidence>
<keyword evidence="13" id="KW-1185">Reference proteome</keyword>
<comment type="caution">
    <text evidence="12">The sequence shown here is derived from an EMBL/GenBank/DDBJ whole genome shotgun (WGS) entry which is preliminary data.</text>
</comment>
<feature type="domain" description="Protein kinase" evidence="11">
    <location>
        <begin position="298"/>
        <end position="549"/>
    </location>
</feature>
<dbReference type="EMBL" id="CM035432">
    <property type="protein sequence ID" value="KAH7294531.1"/>
    <property type="molecule type" value="Genomic_DNA"/>
</dbReference>
<evidence type="ECO:0000256" key="6">
    <source>
        <dbReference type="ARBA" id="ARBA00022989"/>
    </source>
</evidence>
<keyword evidence="7 9" id="KW-0472">Membrane</keyword>
<dbReference type="InterPro" id="IPR001611">
    <property type="entry name" value="Leu-rich_rpt"/>
</dbReference>
<keyword evidence="6 9" id="KW-1133">Transmembrane helix</keyword>
<keyword evidence="5" id="KW-0677">Repeat</keyword>
<dbReference type="Gene3D" id="3.80.10.10">
    <property type="entry name" value="Ribonuclease Inhibitor"/>
    <property type="match status" value="2"/>
</dbReference>
<evidence type="ECO:0000256" key="10">
    <source>
        <dbReference type="SAM" id="SignalP"/>
    </source>
</evidence>
<dbReference type="GO" id="GO:0016020">
    <property type="term" value="C:membrane"/>
    <property type="evidence" value="ECO:0007669"/>
    <property type="project" value="UniProtKB-SubCell"/>
</dbReference>
<comment type="subcellular location">
    <subcellularLocation>
        <location evidence="1">Membrane</location>
    </subcellularLocation>
</comment>
<keyword evidence="3 9" id="KW-0812">Transmembrane</keyword>
<protein>
    <recommendedName>
        <fullName evidence="11">Protein kinase domain-containing protein</fullName>
    </recommendedName>
</protein>
<dbReference type="GO" id="GO:0004672">
    <property type="term" value="F:protein kinase activity"/>
    <property type="evidence" value="ECO:0007669"/>
    <property type="project" value="InterPro"/>
</dbReference>
<dbReference type="Proteomes" id="UP000825935">
    <property type="component" value="Chromosome 27"/>
</dbReference>
<feature type="signal peptide" evidence="10">
    <location>
        <begin position="1"/>
        <end position="22"/>
    </location>
</feature>
<keyword evidence="4 10" id="KW-0732">Signal</keyword>
<dbReference type="GO" id="GO:0005524">
    <property type="term" value="F:ATP binding"/>
    <property type="evidence" value="ECO:0007669"/>
    <property type="project" value="InterPro"/>
</dbReference>
<evidence type="ECO:0000256" key="2">
    <source>
        <dbReference type="ARBA" id="ARBA00022614"/>
    </source>
</evidence>
<evidence type="ECO:0000313" key="12">
    <source>
        <dbReference type="EMBL" id="KAH7294531.1"/>
    </source>
</evidence>
<evidence type="ECO:0000256" key="7">
    <source>
        <dbReference type="ARBA" id="ARBA00023136"/>
    </source>
</evidence>
<feature type="transmembrane region" description="Helical" evidence="9">
    <location>
        <begin position="234"/>
        <end position="258"/>
    </location>
</feature>
<evidence type="ECO:0000256" key="5">
    <source>
        <dbReference type="ARBA" id="ARBA00022737"/>
    </source>
</evidence>
<keyword evidence="2" id="KW-0433">Leucine-rich repeat</keyword>
<organism evidence="12 13">
    <name type="scientific">Ceratopteris richardii</name>
    <name type="common">Triangle waterfern</name>
    <dbReference type="NCBI Taxonomy" id="49495"/>
    <lineage>
        <taxon>Eukaryota</taxon>
        <taxon>Viridiplantae</taxon>
        <taxon>Streptophyta</taxon>
        <taxon>Embryophyta</taxon>
        <taxon>Tracheophyta</taxon>
        <taxon>Polypodiopsida</taxon>
        <taxon>Polypodiidae</taxon>
        <taxon>Polypodiales</taxon>
        <taxon>Pteridineae</taxon>
        <taxon>Pteridaceae</taxon>
        <taxon>Parkerioideae</taxon>
        <taxon>Ceratopteris</taxon>
    </lineage>
</organism>
<dbReference type="Pfam" id="PF00069">
    <property type="entry name" value="Pkinase"/>
    <property type="match status" value="1"/>
</dbReference>
<dbReference type="FunFam" id="3.80.10.10:FF:000041">
    <property type="entry name" value="LRR receptor-like serine/threonine-protein kinase ERECTA"/>
    <property type="match status" value="1"/>
</dbReference>
<dbReference type="SUPFAM" id="SSF56112">
    <property type="entry name" value="Protein kinase-like (PK-like)"/>
    <property type="match status" value="1"/>
</dbReference>
<proteinExistence type="predicted"/>
<evidence type="ECO:0000259" key="11">
    <source>
        <dbReference type="PROSITE" id="PS50011"/>
    </source>
</evidence>
<keyword evidence="8" id="KW-0325">Glycoprotein</keyword>